<accession>A0A3B9GUD8</accession>
<evidence type="ECO:0000313" key="2">
    <source>
        <dbReference type="Proteomes" id="UP000259610"/>
    </source>
</evidence>
<gene>
    <name evidence="1" type="ORF">DCG58_02780</name>
</gene>
<sequence>MISYSESCRDPNLFGPWFAEESWGTWRVLDKALFGEPLDEAELATFKALTGRGEAPEQPVSEAWLICGRRSGKDVKAASIAAYLATIGEEIFNFRQFLTRGERGVVQLLAVDRDQARVCLGYLRAMFEQPLLEQMVSNAVADGIELTNGLGIEITTNNQRRVRGRTVIAAVFDEVAFWSSENSVSPDEDVYRAVLPAMATIPNAMLIGISSPHARKGLLYRQYRKHYGKPGKVLVVQAPTWVMNPTLPRDGEFLSQAFEDDPASAAAEYGAQFRTDIEAFVTREVVEACVTSGARERPRVSNASYRAFVDPSGGSNDSMTLAIAHPDGNKA</sequence>
<protein>
    <recommendedName>
        <fullName evidence="3">Terminase</fullName>
    </recommendedName>
</protein>
<dbReference type="Proteomes" id="UP000259610">
    <property type="component" value="Unassembled WGS sequence"/>
</dbReference>
<comment type="caution">
    <text evidence="1">The sequence shown here is derived from an EMBL/GenBank/DDBJ whole genome shotgun (WGS) entry which is preliminary data.</text>
</comment>
<reference evidence="1 2" key="1">
    <citation type="journal article" date="2018" name="Nat. Biotechnol.">
        <title>A standardized bacterial taxonomy based on genome phylogeny substantially revises the tree of life.</title>
        <authorList>
            <person name="Parks D.H."/>
            <person name="Chuvochina M."/>
            <person name="Waite D.W."/>
            <person name="Rinke C."/>
            <person name="Skarshewski A."/>
            <person name="Chaumeil P.A."/>
            <person name="Hugenholtz P."/>
        </authorList>
    </citation>
    <scope>NUCLEOTIDE SEQUENCE [LARGE SCALE GENOMIC DNA]</scope>
    <source>
        <strain evidence="1">UBA8733</strain>
    </source>
</reference>
<dbReference type="Gene3D" id="3.40.50.300">
    <property type="entry name" value="P-loop containing nucleotide triphosphate hydrolases"/>
    <property type="match status" value="1"/>
</dbReference>
<organism evidence="1 2">
    <name type="scientific">Hyphomonas adhaerens</name>
    <dbReference type="NCBI Taxonomy" id="81029"/>
    <lineage>
        <taxon>Bacteria</taxon>
        <taxon>Pseudomonadati</taxon>
        <taxon>Pseudomonadota</taxon>
        <taxon>Alphaproteobacteria</taxon>
        <taxon>Hyphomonadales</taxon>
        <taxon>Hyphomonadaceae</taxon>
        <taxon>Hyphomonas</taxon>
    </lineage>
</organism>
<dbReference type="EMBL" id="DMAN01000056">
    <property type="protein sequence ID" value="HAE26061.1"/>
    <property type="molecule type" value="Genomic_DNA"/>
</dbReference>
<dbReference type="AlphaFoldDB" id="A0A3B9GUD8"/>
<name>A0A3B9GUD8_9PROT</name>
<dbReference type="InterPro" id="IPR027417">
    <property type="entry name" value="P-loop_NTPase"/>
</dbReference>
<feature type="non-terminal residue" evidence="1">
    <location>
        <position position="331"/>
    </location>
</feature>
<evidence type="ECO:0008006" key="3">
    <source>
        <dbReference type="Google" id="ProtNLM"/>
    </source>
</evidence>
<proteinExistence type="predicted"/>
<evidence type="ECO:0000313" key="1">
    <source>
        <dbReference type="EMBL" id="HAE26061.1"/>
    </source>
</evidence>